<sequence>MFNPVSHRMHVRGCISVNKSRNFIIQFHVKVPFSRKDADFTLFSLSSLQPQWDKSLLV</sequence>
<reference evidence="1" key="1">
    <citation type="submission" date="2018-02" db="EMBL/GenBank/DDBJ databases">
        <title>Rhizophora mucronata_Transcriptome.</title>
        <authorList>
            <person name="Meera S.P."/>
            <person name="Sreeshan A."/>
            <person name="Augustine A."/>
        </authorList>
    </citation>
    <scope>NUCLEOTIDE SEQUENCE</scope>
    <source>
        <tissue evidence="1">Leaf</tissue>
    </source>
</reference>
<name>A0A2P2J0A3_RHIMU</name>
<dbReference type="AlphaFoldDB" id="A0A2P2J0A3"/>
<proteinExistence type="predicted"/>
<dbReference type="EMBL" id="GGEC01006404">
    <property type="protein sequence ID" value="MBW86887.1"/>
    <property type="molecule type" value="Transcribed_RNA"/>
</dbReference>
<organism evidence="1">
    <name type="scientific">Rhizophora mucronata</name>
    <name type="common">Asiatic mangrove</name>
    <dbReference type="NCBI Taxonomy" id="61149"/>
    <lineage>
        <taxon>Eukaryota</taxon>
        <taxon>Viridiplantae</taxon>
        <taxon>Streptophyta</taxon>
        <taxon>Embryophyta</taxon>
        <taxon>Tracheophyta</taxon>
        <taxon>Spermatophyta</taxon>
        <taxon>Magnoliopsida</taxon>
        <taxon>eudicotyledons</taxon>
        <taxon>Gunneridae</taxon>
        <taxon>Pentapetalae</taxon>
        <taxon>rosids</taxon>
        <taxon>fabids</taxon>
        <taxon>Malpighiales</taxon>
        <taxon>Rhizophoraceae</taxon>
        <taxon>Rhizophora</taxon>
    </lineage>
</organism>
<accession>A0A2P2J0A3</accession>
<keyword evidence="1" id="KW-0418">Kinase</keyword>
<keyword evidence="1" id="KW-0808">Transferase</keyword>
<dbReference type="GO" id="GO:0016301">
    <property type="term" value="F:kinase activity"/>
    <property type="evidence" value="ECO:0007669"/>
    <property type="project" value="UniProtKB-KW"/>
</dbReference>
<evidence type="ECO:0000313" key="1">
    <source>
        <dbReference type="EMBL" id="MBW86887.1"/>
    </source>
</evidence>
<protein>
    <submittedName>
        <fullName evidence="1">Phytochrome kinase substrate-related family protein</fullName>
    </submittedName>
</protein>